<proteinExistence type="predicted"/>
<dbReference type="Proteomes" id="UP000076603">
    <property type="component" value="Unassembled WGS sequence"/>
</dbReference>
<dbReference type="SUPFAM" id="SSF56281">
    <property type="entry name" value="Metallo-hydrolase/oxidoreductase"/>
    <property type="match status" value="1"/>
</dbReference>
<dbReference type="OrthoDB" id="9761531at2"/>
<dbReference type="PATRIC" id="fig|1121326.3.peg.6146"/>
<sequence length="735" mass="86159">MNVLNNTKLKVNFLNVGHGDCAIIKWDNGLRQEPWICTIDSGKDKKQLEDFLLKNSISRINLAITSHFDLDHIGGYFDLDKKIKIEEYWSPYTPAFKKNIWLFGDRVKRSIERAEKLEEELLSRGTSLASPLEKLIYCPVEGLKIKVLYPAYKLYEKLLSNEDIKFLFESYPTPLNWLIEETDETINYEDINSLQRGLNKRIKGNLITRNLEEEKIELEQMSKSNFIDQRIKELWSQKTKIEPEFFGNHVLNDTSIVLKFEVWTGSRWNTLLFPGDIQNWLYLIAKRPNDLVSDIYKVSHHGSNMYLAQEIKYDEIIQSIRPKLSVISANGQYKLPKTKVRDAITRWSTALACTQHKTYDTMSLNRIISSKTDCCHNQYCCSKHSKATNSKNLGVSVEIKDSQMKIEPPPCMHSAYTSPIPIIQLEQHLVSDSKVLTYLSEREIKIHTEWLKEKLTQIYNDRKANSKYKESKLITIHEIRGLALKECRFLTEKQISQILEYGYSEGKFLSYTSEKYGVYIWDKVYRRPTNAEITKIASSICKKDILISSAKYLKGDINTFLLGIDRKLFCKQVEQKTSYPSLLVDDYIWPQIIEKLVLNFNVLYLPNEDEKTIENILIVLVNKNINYKDYMNQIKEKIVERLEKETKELACEGYVREKWGIPNYDKDVINDYLVQEYVRSLKWMPLSVAGLSSYYEKFHNSLDYNLEHQSYLLRIDKLLASKYDYEYVSSFLHLF</sequence>
<comment type="caution">
    <text evidence="1">The sequence shown here is derived from an EMBL/GenBank/DDBJ whole genome shotgun (WGS) entry which is preliminary data.</text>
</comment>
<dbReference type="PANTHER" id="PTHR30619">
    <property type="entry name" value="DNA INTERNALIZATION/COMPETENCE PROTEIN COMEC/REC2"/>
    <property type="match status" value="1"/>
</dbReference>
<evidence type="ECO:0000313" key="1">
    <source>
        <dbReference type="EMBL" id="KZL88589.1"/>
    </source>
</evidence>
<dbReference type="InterPro" id="IPR036866">
    <property type="entry name" value="RibonucZ/Hydroxyglut_hydro"/>
</dbReference>
<name>A0A162QJ74_9CLOT</name>
<keyword evidence="2" id="KW-1185">Reference proteome</keyword>
<organism evidence="1 2">
    <name type="scientific">Clostridium magnum DSM 2767</name>
    <dbReference type="NCBI Taxonomy" id="1121326"/>
    <lineage>
        <taxon>Bacteria</taxon>
        <taxon>Bacillati</taxon>
        <taxon>Bacillota</taxon>
        <taxon>Clostridia</taxon>
        <taxon>Eubacteriales</taxon>
        <taxon>Clostridiaceae</taxon>
        <taxon>Clostridium</taxon>
    </lineage>
</organism>
<dbReference type="PANTHER" id="PTHR30619:SF1">
    <property type="entry name" value="RECOMBINATION PROTEIN 2"/>
    <property type="match status" value="1"/>
</dbReference>
<dbReference type="RefSeq" id="WP_066630827.1">
    <property type="nucleotide sequence ID" value="NZ_FQXL01000037.1"/>
</dbReference>
<dbReference type="STRING" id="1121326.CLMAG_60820"/>
<reference evidence="1 2" key="1">
    <citation type="submission" date="2016-04" db="EMBL/GenBank/DDBJ databases">
        <title>Genome sequence of Clostridium magnum DSM 2767.</title>
        <authorList>
            <person name="Poehlein A."/>
            <person name="Uhlig R."/>
            <person name="Fischer R."/>
            <person name="Bahl H."/>
            <person name="Daniel R."/>
        </authorList>
    </citation>
    <scope>NUCLEOTIDE SEQUENCE [LARGE SCALE GENOMIC DNA]</scope>
    <source>
        <strain evidence="1 2">DSM 2767</strain>
    </source>
</reference>
<accession>A0A162QJ74</accession>
<dbReference type="EMBL" id="LWAE01000016">
    <property type="protein sequence ID" value="KZL88589.1"/>
    <property type="molecule type" value="Genomic_DNA"/>
</dbReference>
<dbReference type="InterPro" id="IPR052159">
    <property type="entry name" value="Competence_DNA_uptake"/>
</dbReference>
<evidence type="ECO:0008006" key="3">
    <source>
        <dbReference type="Google" id="ProtNLM"/>
    </source>
</evidence>
<dbReference type="AlphaFoldDB" id="A0A162QJ74"/>
<protein>
    <recommendedName>
        <fullName evidence="3">Metallo-beta-lactamase domain-containing protein</fullName>
    </recommendedName>
</protein>
<dbReference type="Gene3D" id="3.60.15.10">
    <property type="entry name" value="Ribonuclease Z/Hydroxyacylglutathione hydrolase-like"/>
    <property type="match status" value="1"/>
</dbReference>
<evidence type="ECO:0000313" key="2">
    <source>
        <dbReference type="Proteomes" id="UP000076603"/>
    </source>
</evidence>
<gene>
    <name evidence="1" type="ORF">CLMAG_60820</name>
</gene>